<evidence type="ECO:0000259" key="2">
    <source>
        <dbReference type="Pfam" id="PF07589"/>
    </source>
</evidence>
<protein>
    <submittedName>
        <fullName evidence="3">PEP-CTERM sorting domain-containing protein</fullName>
    </submittedName>
</protein>
<dbReference type="InterPro" id="IPR013424">
    <property type="entry name" value="Ice-binding_C"/>
</dbReference>
<evidence type="ECO:0000256" key="1">
    <source>
        <dbReference type="SAM" id="SignalP"/>
    </source>
</evidence>
<dbReference type="Pfam" id="PF07589">
    <property type="entry name" value="PEP-CTERM"/>
    <property type="match status" value="1"/>
</dbReference>
<dbReference type="EMBL" id="JAOWKX010000008">
    <property type="protein sequence ID" value="MCV2886016.1"/>
    <property type="molecule type" value="Genomic_DNA"/>
</dbReference>
<organism evidence="3 4">
    <name type="scientific">Fluctibacter corallii</name>
    <dbReference type="NCBI Taxonomy" id="2984329"/>
    <lineage>
        <taxon>Bacteria</taxon>
        <taxon>Pseudomonadati</taxon>
        <taxon>Pseudomonadota</taxon>
        <taxon>Gammaproteobacteria</taxon>
        <taxon>Alteromonadales</taxon>
        <taxon>Alteromonadaceae</taxon>
        <taxon>Fluctibacter</taxon>
    </lineage>
</organism>
<evidence type="ECO:0000313" key="3">
    <source>
        <dbReference type="EMBL" id="MCV2886016.1"/>
    </source>
</evidence>
<feature type="domain" description="Ice-binding protein C-terminal" evidence="2">
    <location>
        <begin position="244"/>
        <end position="267"/>
    </location>
</feature>
<gene>
    <name evidence="3" type="ORF">OE749_15085</name>
</gene>
<evidence type="ECO:0000313" key="4">
    <source>
        <dbReference type="Proteomes" id="UP001652504"/>
    </source>
</evidence>
<keyword evidence="1" id="KW-0732">Signal</keyword>
<reference evidence="3 4" key="1">
    <citation type="submission" date="2022-10" db="EMBL/GenBank/DDBJ databases">
        <title>Aestuariibacter sp. AA17 isolated from Montipora capitata coral fragment.</title>
        <authorList>
            <person name="Emsley S.A."/>
            <person name="Pfannmuller K.M."/>
            <person name="Loughran R.M."/>
            <person name="Shlafstein M."/>
            <person name="Papke E."/>
            <person name="Saw J.H."/>
            <person name="Ushijima B."/>
            <person name="Videau P."/>
        </authorList>
    </citation>
    <scope>NUCLEOTIDE SEQUENCE [LARGE SCALE GENOMIC DNA]</scope>
    <source>
        <strain evidence="3 4">AA17</strain>
    </source>
</reference>
<keyword evidence="4" id="KW-1185">Reference proteome</keyword>
<dbReference type="RefSeq" id="WP_263713307.1">
    <property type="nucleotide sequence ID" value="NZ_JAOWKX010000008.1"/>
</dbReference>
<proteinExistence type="predicted"/>
<name>A0ABT3ABH6_9ALTE</name>
<sequence length="270" mass="27788">MKLIRNIFAMAVLGTAGVANASLIDVGGVTWDPSYVRPASPPFVSEETDLIQKISFNQWFVDSADAGTIDTSKAISPAAVTAGDELQAIGTMTYFNGLVDPEAFPGPVGFCIGCEVTFRFTGLLADGLGGFTTAVGGAFVEFFVETAGDVDQLYSGTGVPWLTLEVDEITFNADNPTSGSEYNGGNIQLALSAVGGPAASNFDTNTITNASGGLSDVFYNADAIFDVANGNFFAAGTGDLVGDTIPEPGSIAVLGLGLLALAGIRRKKRG</sequence>
<feature type="chain" id="PRO_5047018930" evidence="1">
    <location>
        <begin position="22"/>
        <end position="270"/>
    </location>
</feature>
<accession>A0ABT3ABH6</accession>
<feature type="signal peptide" evidence="1">
    <location>
        <begin position="1"/>
        <end position="21"/>
    </location>
</feature>
<dbReference type="NCBIfam" id="TIGR02595">
    <property type="entry name" value="PEP_CTERM"/>
    <property type="match status" value="1"/>
</dbReference>
<comment type="caution">
    <text evidence="3">The sequence shown here is derived from an EMBL/GenBank/DDBJ whole genome shotgun (WGS) entry which is preliminary data.</text>
</comment>
<dbReference type="Proteomes" id="UP001652504">
    <property type="component" value="Unassembled WGS sequence"/>
</dbReference>